<proteinExistence type="predicted"/>
<dbReference type="EMBL" id="MU826413">
    <property type="protein sequence ID" value="KAJ7376130.1"/>
    <property type="molecule type" value="Genomic_DNA"/>
</dbReference>
<dbReference type="GO" id="GO:0000731">
    <property type="term" value="P:DNA synthesis involved in DNA repair"/>
    <property type="evidence" value="ECO:0007669"/>
    <property type="project" value="InterPro"/>
</dbReference>
<evidence type="ECO:0000313" key="2">
    <source>
        <dbReference type="Proteomes" id="UP001163046"/>
    </source>
</evidence>
<dbReference type="Proteomes" id="UP001163046">
    <property type="component" value="Unassembled WGS sequence"/>
</dbReference>
<dbReference type="PANTHER" id="PTHR14303:SF0">
    <property type="entry name" value="DNA POLYMERASE DELTA SUBUNIT 4"/>
    <property type="match status" value="1"/>
</dbReference>
<dbReference type="PANTHER" id="PTHR14303">
    <property type="entry name" value="DNA POLYMERASE DELTA SUBUNIT 4"/>
    <property type="match status" value="1"/>
</dbReference>
<name>A0A9W9Z747_9CNID</name>
<dbReference type="OrthoDB" id="337486at2759"/>
<dbReference type="AlphaFoldDB" id="A0A9W9Z747"/>
<dbReference type="Pfam" id="PF04081">
    <property type="entry name" value="DNA_pol_delta_4"/>
    <property type="match status" value="1"/>
</dbReference>
<dbReference type="GO" id="GO:0043625">
    <property type="term" value="C:delta DNA polymerase complex"/>
    <property type="evidence" value="ECO:0007669"/>
    <property type="project" value="TreeGrafter"/>
</dbReference>
<protein>
    <submittedName>
        <fullName evidence="1">DNA polymerase delta subunit 4</fullName>
    </submittedName>
</protein>
<evidence type="ECO:0000313" key="1">
    <source>
        <dbReference type="EMBL" id="KAJ7376130.1"/>
    </source>
</evidence>
<sequence length="111" mass="12884">MASKLITDAFPKIKKDRPIKQKQQQIKTSDLSHKDAEVSKDQTLELTKELSVLKEFDLDSEFGPCIGITRLQRWERAKEYGLYPPEEVKTIISQHPNDEAFTECVWYDANL</sequence>
<comment type="caution">
    <text evidence="1">The sequence shown here is derived from an EMBL/GenBank/DDBJ whole genome shotgun (WGS) entry which is preliminary data.</text>
</comment>
<dbReference type="GO" id="GO:0003887">
    <property type="term" value="F:DNA-directed DNA polymerase activity"/>
    <property type="evidence" value="ECO:0007669"/>
    <property type="project" value="TreeGrafter"/>
</dbReference>
<accession>A0A9W9Z747</accession>
<dbReference type="InterPro" id="IPR007218">
    <property type="entry name" value="DNA_pol_delta_4"/>
</dbReference>
<organism evidence="1 2">
    <name type="scientific">Desmophyllum pertusum</name>
    <dbReference type="NCBI Taxonomy" id="174260"/>
    <lineage>
        <taxon>Eukaryota</taxon>
        <taxon>Metazoa</taxon>
        <taxon>Cnidaria</taxon>
        <taxon>Anthozoa</taxon>
        <taxon>Hexacorallia</taxon>
        <taxon>Scleractinia</taxon>
        <taxon>Caryophylliina</taxon>
        <taxon>Caryophylliidae</taxon>
        <taxon>Desmophyllum</taxon>
    </lineage>
</organism>
<dbReference type="GO" id="GO:0006261">
    <property type="term" value="P:DNA-templated DNA replication"/>
    <property type="evidence" value="ECO:0007669"/>
    <property type="project" value="TreeGrafter"/>
</dbReference>
<keyword evidence="2" id="KW-1185">Reference proteome</keyword>
<reference evidence="1" key="1">
    <citation type="submission" date="2023-01" db="EMBL/GenBank/DDBJ databases">
        <title>Genome assembly of the deep-sea coral Lophelia pertusa.</title>
        <authorList>
            <person name="Herrera S."/>
            <person name="Cordes E."/>
        </authorList>
    </citation>
    <scope>NUCLEOTIDE SEQUENCE</scope>
    <source>
        <strain evidence="1">USNM1676648</strain>
        <tissue evidence="1">Polyp</tissue>
    </source>
</reference>
<gene>
    <name evidence="1" type="primary">POLD4</name>
    <name evidence="1" type="ORF">OS493_036734</name>
</gene>